<feature type="compositionally biased region" description="Basic and acidic residues" evidence="1">
    <location>
        <begin position="57"/>
        <end position="70"/>
    </location>
</feature>
<proteinExistence type="predicted"/>
<sequence length="139" mass="14968">RGPRGDRKRSPRATGGRRGRPAETRRPPRPQRGGGPRTGRARGRAAHGSGLACSGPERPEQRRYKAESAKVRSANHTNRATQDKPALDSFLTGSGSVDVPNFLLRHAPARGACASSSDRWPAAASAGVEREWLLLRLTT</sequence>
<feature type="region of interest" description="Disordered" evidence="1">
    <location>
        <begin position="1"/>
        <end position="87"/>
    </location>
</feature>
<dbReference type="EMBL" id="CAUYUJ010014142">
    <property type="protein sequence ID" value="CAK0837298.1"/>
    <property type="molecule type" value="Genomic_DNA"/>
</dbReference>
<feature type="compositionally biased region" description="Basic residues" evidence="1">
    <location>
        <begin position="1"/>
        <end position="19"/>
    </location>
</feature>
<evidence type="ECO:0000256" key="1">
    <source>
        <dbReference type="SAM" id="MobiDB-lite"/>
    </source>
</evidence>
<evidence type="ECO:0000313" key="2">
    <source>
        <dbReference type="EMBL" id="CAK0837298.1"/>
    </source>
</evidence>
<protein>
    <submittedName>
        <fullName evidence="2">Uncharacterized protein</fullName>
    </submittedName>
</protein>
<feature type="non-terminal residue" evidence="2">
    <location>
        <position position="1"/>
    </location>
</feature>
<feature type="non-terminal residue" evidence="2">
    <location>
        <position position="139"/>
    </location>
</feature>
<keyword evidence="3" id="KW-1185">Reference proteome</keyword>
<evidence type="ECO:0000313" key="3">
    <source>
        <dbReference type="Proteomes" id="UP001189429"/>
    </source>
</evidence>
<accession>A0ABN9SXN3</accession>
<organism evidence="2 3">
    <name type="scientific">Prorocentrum cordatum</name>
    <dbReference type="NCBI Taxonomy" id="2364126"/>
    <lineage>
        <taxon>Eukaryota</taxon>
        <taxon>Sar</taxon>
        <taxon>Alveolata</taxon>
        <taxon>Dinophyceae</taxon>
        <taxon>Prorocentrales</taxon>
        <taxon>Prorocentraceae</taxon>
        <taxon>Prorocentrum</taxon>
    </lineage>
</organism>
<dbReference type="Proteomes" id="UP001189429">
    <property type="component" value="Unassembled WGS sequence"/>
</dbReference>
<gene>
    <name evidence="2" type="ORF">PCOR1329_LOCUS33533</name>
</gene>
<reference evidence="2" key="1">
    <citation type="submission" date="2023-10" db="EMBL/GenBank/DDBJ databases">
        <authorList>
            <person name="Chen Y."/>
            <person name="Shah S."/>
            <person name="Dougan E. K."/>
            <person name="Thang M."/>
            <person name="Chan C."/>
        </authorList>
    </citation>
    <scope>NUCLEOTIDE SEQUENCE [LARGE SCALE GENOMIC DNA]</scope>
</reference>
<comment type="caution">
    <text evidence="2">The sequence shown here is derived from an EMBL/GenBank/DDBJ whole genome shotgun (WGS) entry which is preliminary data.</text>
</comment>
<name>A0ABN9SXN3_9DINO</name>